<keyword evidence="3 8" id="KW-0812">Transmembrane</keyword>
<evidence type="ECO:0000256" key="7">
    <source>
        <dbReference type="ARBA" id="ARBA00030253"/>
    </source>
</evidence>
<evidence type="ECO:0000313" key="10">
    <source>
        <dbReference type="Proteomes" id="UP000198406"/>
    </source>
</evidence>
<dbReference type="GO" id="GO:0008495">
    <property type="term" value="F:protoheme IX farnesyltransferase activity"/>
    <property type="evidence" value="ECO:0007669"/>
    <property type="project" value="InterPro"/>
</dbReference>
<dbReference type="OrthoDB" id="5211at2759"/>
<dbReference type="InterPro" id="IPR044878">
    <property type="entry name" value="UbiA_sf"/>
</dbReference>
<keyword evidence="4 8" id="KW-1133">Transmembrane helix</keyword>
<sequence length="346" mass="37430">MLAAYSDLAKAKLSALVVTTSAAGYVAAAGPVLTSEFALCMMGTALCSSSAAALNQIFEVDKDSRMKRTQTRPLVTGALSIAEAKTAATLWGAGGTALLAMTDPIAAALGFGNILLYSGVYTYLKPRSVINTWVGAVVGAVPPLIGYSAATGGALDAQAILLGTTLYVWQMPHFFALSYMHRIDYARGGFQMLSCVDPDRAAKLIVRYTWYLATLPFISTAAGMTSNMFALEGIVLNAYAMKIARRFCNEQTNSNARKVFLTSLWYLPCWLMLYLLHSKVWDEDEMNDPVVRYLHDTVHAVRNKGRNLCPHEYAAAEKGDEACPVAITRQATQKIAQHSQQEASAT</sequence>
<protein>
    <recommendedName>
        <fullName evidence="7">Heme O synthase</fullName>
    </recommendedName>
</protein>
<dbReference type="AlphaFoldDB" id="A0A1Z5JEW8"/>
<feature type="transmembrane region" description="Helical" evidence="8">
    <location>
        <begin position="259"/>
        <end position="277"/>
    </location>
</feature>
<evidence type="ECO:0000256" key="1">
    <source>
        <dbReference type="ARBA" id="ARBA00004141"/>
    </source>
</evidence>
<dbReference type="Proteomes" id="UP000198406">
    <property type="component" value="Unassembled WGS sequence"/>
</dbReference>
<keyword evidence="2 9" id="KW-0808">Transferase</keyword>
<reference evidence="9 10" key="1">
    <citation type="journal article" date="2015" name="Plant Cell">
        <title>Oil accumulation by the oleaginous diatom Fistulifera solaris as revealed by the genome and transcriptome.</title>
        <authorList>
            <person name="Tanaka T."/>
            <person name="Maeda Y."/>
            <person name="Veluchamy A."/>
            <person name="Tanaka M."/>
            <person name="Abida H."/>
            <person name="Marechal E."/>
            <person name="Bowler C."/>
            <person name="Muto M."/>
            <person name="Sunaga Y."/>
            <person name="Tanaka M."/>
            <person name="Yoshino T."/>
            <person name="Taniguchi T."/>
            <person name="Fukuda Y."/>
            <person name="Nemoto M."/>
            <person name="Matsumoto M."/>
            <person name="Wong P.S."/>
            <person name="Aburatani S."/>
            <person name="Fujibuchi W."/>
        </authorList>
    </citation>
    <scope>NUCLEOTIDE SEQUENCE [LARGE SCALE GENOMIC DNA]</scope>
    <source>
        <strain evidence="9 10">JPCC DA0580</strain>
    </source>
</reference>
<dbReference type="PANTHER" id="PTHR43448:SF2">
    <property type="entry name" value="PROTOHEME IX FARNESYLTRANSFERASE, MITOCHONDRIAL"/>
    <property type="match status" value="1"/>
</dbReference>
<accession>A0A1Z5JEW8</accession>
<dbReference type="Pfam" id="PF01040">
    <property type="entry name" value="UbiA"/>
    <property type="match status" value="1"/>
</dbReference>
<keyword evidence="10" id="KW-1185">Reference proteome</keyword>
<dbReference type="CDD" id="cd13957">
    <property type="entry name" value="PT_UbiA_Cox10"/>
    <property type="match status" value="1"/>
</dbReference>
<dbReference type="GO" id="GO:0005739">
    <property type="term" value="C:mitochondrion"/>
    <property type="evidence" value="ECO:0007669"/>
    <property type="project" value="TreeGrafter"/>
</dbReference>
<evidence type="ECO:0000256" key="6">
    <source>
        <dbReference type="ARBA" id="ARBA00023136"/>
    </source>
</evidence>
<feature type="transmembrane region" description="Helical" evidence="8">
    <location>
        <begin position="105"/>
        <end position="124"/>
    </location>
</feature>
<evidence type="ECO:0000256" key="8">
    <source>
        <dbReference type="SAM" id="Phobius"/>
    </source>
</evidence>
<keyword evidence="6 8" id="KW-0472">Membrane</keyword>
<name>A0A1Z5JEW8_FISSO</name>
<feature type="transmembrane region" description="Helical" evidence="8">
    <location>
        <begin position="217"/>
        <end position="239"/>
    </location>
</feature>
<organism evidence="9 10">
    <name type="scientific">Fistulifera solaris</name>
    <name type="common">Oleaginous diatom</name>
    <dbReference type="NCBI Taxonomy" id="1519565"/>
    <lineage>
        <taxon>Eukaryota</taxon>
        <taxon>Sar</taxon>
        <taxon>Stramenopiles</taxon>
        <taxon>Ochrophyta</taxon>
        <taxon>Bacillariophyta</taxon>
        <taxon>Bacillariophyceae</taxon>
        <taxon>Bacillariophycidae</taxon>
        <taxon>Naviculales</taxon>
        <taxon>Naviculaceae</taxon>
        <taxon>Fistulifera</taxon>
    </lineage>
</organism>
<evidence type="ECO:0000256" key="3">
    <source>
        <dbReference type="ARBA" id="ARBA00022692"/>
    </source>
</evidence>
<dbReference type="GO" id="GO:0016020">
    <property type="term" value="C:membrane"/>
    <property type="evidence" value="ECO:0007669"/>
    <property type="project" value="UniProtKB-SubCell"/>
</dbReference>
<dbReference type="FunFam" id="1.10.357.140:FF:000006">
    <property type="entry name" value="Protoheme IX farnesyltransferase, mitochondrial"/>
    <property type="match status" value="1"/>
</dbReference>
<evidence type="ECO:0000256" key="2">
    <source>
        <dbReference type="ARBA" id="ARBA00022679"/>
    </source>
</evidence>
<evidence type="ECO:0000256" key="5">
    <source>
        <dbReference type="ARBA" id="ARBA00023133"/>
    </source>
</evidence>
<dbReference type="HAMAP" id="MF_00154">
    <property type="entry name" value="CyoE_CtaB"/>
    <property type="match status" value="1"/>
</dbReference>
<dbReference type="Gene3D" id="1.10.357.140">
    <property type="entry name" value="UbiA prenyltransferase"/>
    <property type="match status" value="1"/>
</dbReference>
<dbReference type="PANTHER" id="PTHR43448">
    <property type="entry name" value="PROTOHEME IX FARNESYLTRANSFERASE, MITOCHONDRIAL"/>
    <property type="match status" value="1"/>
</dbReference>
<evidence type="ECO:0000313" key="9">
    <source>
        <dbReference type="EMBL" id="GAX12554.1"/>
    </source>
</evidence>
<proteinExistence type="inferred from homology"/>
<evidence type="ECO:0000256" key="4">
    <source>
        <dbReference type="ARBA" id="ARBA00022989"/>
    </source>
</evidence>
<dbReference type="EMBL" id="BDSP01000053">
    <property type="protein sequence ID" value="GAX12554.1"/>
    <property type="molecule type" value="Genomic_DNA"/>
</dbReference>
<feature type="transmembrane region" description="Helical" evidence="8">
    <location>
        <begin position="130"/>
        <end position="147"/>
    </location>
</feature>
<dbReference type="InterPro" id="IPR006369">
    <property type="entry name" value="Protohaem_IX_farnesylTrfase"/>
</dbReference>
<dbReference type="InParanoid" id="A0A1Z5JEW8"/>
<comment type="caution">
    <text evidence="9">The sequence shown here is derived from an EMBL/GenBank/DDBJ whole genome shotgun (WGS) entry which is preliminary data.</text>
</comment>
<dbReference type="InterPro" id="IPR000537">
    <property type="entry name" value="UbiA_prenyltransferase"/>
</dbReference>
<gene>
    <name evidence="9" type="ORF">FisN_13Lh006</name>
</gene>
<dbReference type="GO" id="GO:0006784">
    <property type="term" value="P:heme A biosynthetic process"/>
    <property type="evidence" value="ECO:0007669"/>
    <property type="project" value="TreeGrafter"/>
</dbReference>
<keyword evidence="5" id="KW-0350">Heme biosynthesis</keyword>
<dbReference type="NCBIfam" id="TIGR01473">
    <property type="entry name" value="cyoE_ctaB"/>
    <property type="match status" value="1"/>
</dbReference>
<comment type="subcellular location">
    <subcellularLocation>
        <location evidence="1">Membrane</location>
        <topology evidence="1">Multi-pass membrane protein</topology>
    </subcellularLocation>
</comment>